<organism evidence="1 2">
    <name type="scientific">Azotobacter beijerinckii</name>
    <dbReference type="NCBI Taxonomy" id="170623"/>
    <lineage>
        <taxon>Bacteria</taxon>
        <taxon>Pseudomonadati</taxon>
        <taxon>Pseudomonadota</taxon>
        <taxon>Gammaproteobacteria</taxon>
        <taxon>Pseudomonadales</taxon>
        <taxon>Pseudomonadaceae</taxon>
        <taxon>Azotobacter</taxon>
    </lineage>
</organism>
<dbReference type="RefSeq" id="WP_302847840.1">
    <property type="nucleotide sequence ID" value="NZ_FOKJ01000069.1"/>
</dbReference>
<protein>
    <submittedName>
        <fullName evidence="1">Uncharacterized protein</fullName>
    </submittedName>
</protein>
<name>A0A1I1BNM8_9GAMM</name>
<dbReference type="Proteomes" id="UP000198861">
    <property type="component" value="Unassembled WGS sequence"/>
</dbReference>
<reference evidence="1 2" key="1">
    <citation type="submission" date="2016-10" db="EMBL/GenBank/DDBJ databases">
        <authorList>
            <person name="Varghese N."/>
            <person name="Submissions S."/>
        </authorList>
    </citation>
    <scope>NUCLEOTIDE SEQUENCE [LARGE SCALE GENOMIC DNA]</scope>
    <source>
        <strain evidence="1 2">DSM 282</strain>
    </source>
</reference>
<sequence>MKKAAPQYQQSRPTRCDCTAAIAHLHHTAAELLALFLMLCGGAL</sequence>
<accession>A0A1I1BNM8</accession>
<dbReference type="EMBL" id="FOKJ01000069">
    <property type="protein sequence ID" value="SFB52044.1"/>
    <property type="molecule type" value="Genomic_DNA"/>
</dbReference>
<proteinExistence type="predicted"/>
<gene>
    <name evidence="1" type="ORF">SAMN04244571_03467</name>
</gene>
<comment type="caution">
    <text evidence="1">The sequence shown here is derived from an EMBL/GenBank/DDBJ whole genome shotgun (WGS) entry which is preliminary data.</text>
</comment>
<evidence type="ECO:0000313" key="1">
    <source>
        <dbReference type="EMBL" id="SFB52044.1"/>
    </source>
</evidence>
<keyword evidence="2" id="KW-1185">Reference proteome</keyword>
<evidence type="ECO:0000313" key="2">
    <source>
        <dbReference type="Proteomes" id="UP000198861"/>
    </source>
</evidence>